<feature type="region of interest" description="Disordered" evidence="1">
    <location>
        <begin position="1"/>
        <end position="29"/>
    </location>
</feature>
<feature type="compositionally biased region" description="Basic and acidic residues" evidence="1">
    <location>
        <begin position="17"/>
        <end position="28"/>
    </location>
</feature>
<accession>A0A0A9G650</accession>
<protein>
    <submittedName>
        <fullName evidence="2">Uncharacterized protein</fullName>
    </submittedName>
</protein>
<reference evidence="2" key="1">
    <citation type="submission" date="2014-09" db="EMBL/GenBank/DDBJ databases">
        <authorList>
            <person name="Magalhaes I.L.F."/>
            <person name="Oliveira U."/>
            <person name="Santos F.R."/>
            <person name="Vidigal T.H.D.A."/>
            <person name="Brescovit A.D."/>
            <person name="Santos A.J."/>
        </authorList>
    </citation>
    <scope>NUCLEOTIDE SEQUENCE</scope>
    <source>
        <tissue evidence="2">Shoot tissue taken approximately 20 cm above the soil surface</tissue>
    </source>
</reference>
<dbReference type="AlphaFoldDB" id="A0A0A9G650"/>
<evidence type="ECO:0000313" key="2">
    <source>
        <dbReference type="EMBL" id="JAE20550.1"/>
    </source>
</evidence>
<sequence>MNTSLRSPCPPQPPNKTNRDPFRHDRVWPQRPGGAELTLMCLHSGLLAFKSSTNVSFIGCMLTPSPPKRTTRFPTAQALKLQREGSTAPPTVNFLQATASSVINSRASRPHAKLLDPATISRALVASLPHAF</sequence>
<evidence type="ECO:0000256" key="1">
    <source>
        <dbReference type="SAM" id="MobiDB-lite"/>
    </source>
</evidence>
<proteinExistence type="predicted"/>
<reference evidence="2" key="2">
    <citation type="journal article" date="2015" name="Data Brief">
        <title>Shoot transcriptome of the giant reed, Arundo donax.</title>
        <authorList>
            <person name="Barrero R.A."/>
            <person name="Guerrero F.D."/>
            <person name="Moolhuijzen P."/>
            <person name="Goolsby J.A."/>
            <person name="Tidwell J."/>
            <person name="Bellgard S.E."/>
            <person name="Bellgard M.I."/>
        </authorList>
    </citation>
    <scope>NUCLEOTIDE SEQUENCE</scope>
    <source>
        <tissue evidence="2">Shoot tissue taken approximately 20 cm above the soil surface</tissue>
    </source>
</reference>
<dbReference type="EMBL" id="GBRH01177346">
    <property type="protein sequence ID" value="JAE20550.1"/>
    <property type="molecule type" value="Transcribed_RNA"/>
</dbReference>
<name>A0A0A9G650_ARUDO</name>
<organism evidence="2">
    <name type="scientific">Arundo donax</name>
    <name type="common">Giant reed</name>
    <name type="synonym">Donax arundinaceus</name>
    <dbReference type="NCBI Taxonomy" id="35708"/>
    <lineage>
        <taxon>Eukaryota</taxon>
        <taxon>Viridiplantae</taxon>
        <taxon>Streptophyta</taxon>
        <taxon>Embryophyta</taxon>
        <taxon>Tracheophyta</taxon>
        <taxon>Spermatophyta</taxon>
        <taxon>Magnoliopsida</taxon>
        <taxon>Liliopsida</taxon>
        <taxon>Poales</taxon>
        <taxon>Poaceae</taxon>
        <taxon>PACMAD clade</taxon>
        <taxon>Arundinoideae</taxon>
        <taxon>Arundineae</taxon>
        <taxon>Arundo</taxon>
    </lineage>
</organism>